<accession>A0A6C0HVB4</accession>
<feature type="transmembrane region" description="Helical" evidence="1">
    <location>
        <begin position="137"/>
        <end position="158"/>
    </location>
</feature>
<dbReference type="AlphaFoldDB" id="A0A6C0HVB4"/>
<sequence>MCFSENISLFAFTIGVIGSILVVSLGKIHDKIWGYWFLFLSLMQMIDFFLWRNQTCDNNNYIISILGIIFNNLQPIVLGILILVINTKLSYQDINTILCILFVYLCVIVPYSWQCIVKTQCTLKNHNNHMDWKWNFMEYWIIVYFVYLMTCFLLFYWFVPVYGYLFAYGTLFTFIISYIFYSKEVGNMWCFFTIFLPIIYYIKTQVNL</sequence>
<reference evidence="2" key="1">
    <citation type="journal article" date="2020" name="Nature">
        <title>Giant virus diversity and host interactions through global metagenomics.</title>
        <authorList>
            <person name="Schulz F."/>
            <person name="Roux S."/>
            <person name="Paez-Espino D."/>
            <person name="Jungbluth S."/>
            <person name="Walsh D.A."/>
            <person name="Denef V.J."/>
            <person name="McMahon K.D."/>
            <person name="Konstantinidis K.T."/>
            <person name="Eloe-Fadrosh E.A."/>
            <person name="Kyrpides N.C."/>
            <person name="Woyke T."/>
        </authorList>
    </citation>
    <scope>NUCLEOTIDE SEQUENCE</scope>
    <source>
        <strain evidence="2">GVMAG-M-3300023184-16</strain>
    </source>
</reference>
<feature type="transmembrane region" description="Helical" evidence="1">
    <location>
        <begin position="97"/>
        <end position="116"/>
    </location>
</feature>
<proteinExistence type="predicted"/>
<feature type="transmembrane region" description="Helical" evidence="1">
    <location>
        <begin position="7"/>
        <end position="26"/>
    </location>
</feature>
<evidence type="ECO:0000313" key="2">
    <source>
        <dbReference type="EMBL" id="QHT84095.1"/>
    </source>
</evidence>
<keyword evidence="1" id="KW-1133">Transmembrane helix</keyword>
<organism evidence="2">
    <name type="scientific">viral metagenome</name>
    <dbReference type="NCBI Taxonomy" id="1070528"/>
    <lineage>
        <taxon>unclassified sequences</taxon>
        <taxon>metagenomes</taxon>
        <taxon>organismal metagenomes</taxon>
    </lineage>
</organism>
<keyword evidence="1" id="KW-0812">Transmembrane</keyword>
<keyword evidence="1" id="KW-0472">Membrane</keyword>
<feature type="transmembrane region" description="Helical" evidence="1">
    <location>
        <begin position="186"/>
        <end position="202"/>
    </location>
</feature>
<dbReference type="EMBL" id="MN740015">
    <property type="protein sequence ID" value="QHT84095.1"/>
    <property type="molecule type" value="Genomic_DNA"/>
</dbReference>
<name>A0A6C0HVB4_9ZZZZ</name>
<feature type="transmembrane region" description="Helical" evidence="1">
    <location>
        <begin position="32"/>
        <end position="50"/>
    </location>
</feature>
<evidence type="ECO:0000256" key="1">
    <source>
        <dbReference type="SAM" id="Phobius"/>
    </source>
</evidence>
<feature type="transmembrane region" description="Helical" evidence="1">
    <location>
        <begin position="62"/>
        <end position="85"/>
    </location>
</feature>
<protein>
    <submittedName>
        <fullName evidence="2">Uncharacterized protein</fullName>
    </submittedName>
</protein>
<feature type="transmembrane region" description="Helical" evidence="1">
    <location>
        <begin position="164"/>
        <end position="181"/>
    </location>
</feature>